<comment type="caution">
    <text evidence="1">The sequence shown here is derived from an EMBL/GenBank/DDBJ whole genome shotgun (WGS) entry which is preliminary data.</text>
</comment>
<dbReference type="AlphaFoldDB" id="A0A8T3CV85"/>
<dbReference type="Proteomes" id="UP000829720">
    <property type="component" value="Unassembled WGS sequence"/>
</dbReference>
<reference evidence="1" key="1">
    <citation type="submission" date="2021-01" db="EMBL/GenBank/DDBJ databases">
        <authorList>
            <person name="Zahm M."/>
            <person name="Roques C."/>
            <person name="Cabau C."/>
            <person name="Klopp C."/>
            <person name="Donnadieu C."/>
            <person name="Jouanno E."/>
            <person name="Lampietro C."/>
            <person name="Louis A."/>
            <person name="Herpin A."/>
            <person name="Echchiki A."/>
            <person name="Berthelot C."/>
            <person name="Parey E."/>
            <person name="Roest-Crollius H."/>
            <person name="Braasch I."/>
            <person name="Postlethwait J."/>
            <person name="Bobe J."/>
            <person name="Montfort J."/>
            <person name="Bouchez O."/>
            <person name="Begum T."/>
            <person name="Mejri S."/>
            <person name="Adams A."/>
            <person name="Chen W.-J."/>
            <person name="Guiguen Y."/>
        </authorList>
    </citation>
    <scope>NUCLEOTIDE SEQUENCE</scope>
    <source>
        <tissue evidence="1">Blood</tissue>
    </source>
</reference>
<dbReference type="EMBL" id="JAERUA010000018">
    <property type="protein sequence ID" value="KAI1887660.1"/>
    <property type="molecule type" value="Genomic_DNA"/>
</dbReference>
<keyword evidence="2" id="KW-1185">Reference proteome</keyword>
<protein>
    <submittedName>
        <fullName evidence="1">Uncharacterized protein</fullName>
    </submittedName>
</protein>
<accession>A0A8T3CV85</accession>
<evidence type="ECO:0000313" key="2">
    <source>
        <dbReference type="Proteomes" id="UP000829720"/>
    </source>
</evidence>
<gene>
    <name evidence="1" type="ORF">AGOR_G00192600</name>
</gene>
<sequence>MRWSLRSDTRLHHISETEKTGIMKAEILSTRTSKLVCSPSVYVRLVVVFGSLTEGGTAGVIHSLLKVLAILTDFL</sequence>
<name>A0A8T3CV85_9TELE</name>
<proteinExistence type="predicted"/>
<organism evidence="1 2">
    <name type="scientific">Albula goreensis</name>
    <dbReference type="NCBI Taxonomy" id="1534307"/>
    <lineage>
        <taxon>Eukaryota</taxon>
        <taxon>Metazoa</taxon>
        <taxon>Chordata</taxon>
        <taxon>Craniata</taxon>
        <taxon>Vertebrata</taxon>
        <taxon>Euteleostomi</taxon>
        <taxon>Actinopterygii</taxon>
        <taxon>Neopterygii</taxon>
        <taxon>Teleostei</taxon>
        <taxon>Albuliformes</taxon>
        <taxon>Albulidae</taxon>
        <taxon>Albula</taxon>
    </lineage>
</organism>
<evidence type="ECO:0000313" key="1">
    <source>
        <dbReference type="EMBL" id="KAI1887660.1"/>
    </source>
</evidence>